<proteinExistence type="predicted"/>
<feature type="compositionally biased region" description="Basic and acidic residues" evidence="2">
    <location>
        <begin position="1523"/>
        <end position="1534"/>
    </location>
</feature>
<dbReference type="InterPro" id="IPR029376">
    <property type="entry name" value="DUF4549"/>
</dbReference>
<feature type="region of interest" description="Disordered" evidence="2">
    <location>
        <begin position="1499"/>
        <end position="1536"/>
    </location>
</feature>
<feature type="region of interest" description="Disordered" evidence="2">
    <location>
        <begin position="2120"/>
        <end position="2177"/>
    </location>
</feature>
<feature type="compositionally biased region" description="Basic and acidic residues" evidence="2">
    <location>
        <begin position="1218"/>
        <end position="1227"/>
    </location>
</feature>
<evidence type="ECO:0000256" key="2">
    <source>
        <dbReference type="SAM" id="MobiDB-lite"/>
    </source>
</evidence>
<dbReference type="PANTHER" id="PTHR33331">
    <property type="entry name" value="COILED-COIL DOMAIN-CONTAINING PROTEIN 162"/>
    <property type="match status" value="1"/>
</dbReference>
<dbReference type="InterPro" id="IPR040401">
    <property type="entry name" value="CCDC162"/>
</dbReference>
<gene>
    <name evidence="5" type="primary">LOC117357639</name>
</gene>
<dbReference type="PANTHER" id="PTHR33331:SF13">
    <property type="entry name" value="COILED-COIL DOMAIN CONTAINING 162"/>
    <property type="match status" value="1"/>
</dbReference>
<protein>
    <submittedName>
        <fullName evidence="5">Uncharacterized protein LOC117357639 isoform X1</fullName>
    </submittedName>
</protein>
<name>A0A6P8QDA4_GEOSA</name>
<reference evidence="5" key="1">
    <citation type="submission" date="2025-08" db="UniProtKB">
        <authorList>
            <consortium name="RefSeq"/>
        </authorList>
    </citation>
    <scope>IDENTIFICATION</scope>
</reference>
<feature type="coiled-coil region" evidence="1">
    <location>
        <begin position="1963"/>
        <end position="2029"/>
    </location>
</feature>
<dbReference type="InParanoid" id="A0A6P8QDA4"/>
<evidence type="ECO:0000256" key="1">
    <source>
        <dbReference type="SAM" id="Coils"/>
    </source>
</evidence>
<evidence type="ECO:0000259" key="3">
    <source>
        <dbReference type="Pfam" id="PF15082"/>
    </source>
</evidence>
<feature type="region of interest" description="Disordered" evidence="2">
    <location>
        <begin position="1070"/>
        <end position="1121"/>
    </location>
</feature>
<dbReference type="GeneID" id="117357639"/>
<evidence type="ECO:0000313" key="5">
    <source>
        <dbReference type="RefSeq" id="XP_033794394.1"/>
    </source>
</evidence>
<accession>A0A6P8QDA4</accession>
<keyword evidence="1" id="KW-0175">Coiled coil</keyword>
<feature type="region of interest" description="Disordered" evidence="2">
    <location>
        <begin position="1216"/>
        <end position="1241"/>
    </location>
</feature>
<keyword evidence="4" id="KW-1185">Reference proteome</keyword>
<organism evidence="4 5">
    <name type="scientific">Geotrypetes seraphini</name>
    <name type="common">Gaboon caecilian</name>
    <name type="synonym">Caecilia seraphini</name>
    <dbReference type="NCBI Taxonomy" id="260995"/>
    <lineage>
        <taxon>Eukaryota</taxon>
        <taxon>Metazoa</taxon>
        <taxon>Chordata</taxon>
        <taxon>Craniata</taxon>
        <taxon>Vertebrata</taxon>
        <taxon>Euteleostomi</taxon>
        <taxon>Amphibia</taxon>
        <taxon>Gymnophiona</taxon>
        <taxon>Geotrypetes</taxon>
    </lineage>
</organism>
<feature type="domain" description="DUF4549" evidence="3">
    <location>
        <begin position="4"/>
        <end position="145"/>
    </location>
</feature>
<feature type="compositionally biased region" description="Basic and acidic residues" evidence="2">
    <location>
        <begin position="1092"/>
        <end position="1104"/>
    </location>
</feature>
<dbReference type="Pfam" id="PF15082">
    <property type="entry name" value="DUF4549"/>
    <property type="match status" value="1"/>
</dbReference>
<dbReference type="KEGG" id="gsh:117357639"/>
<sequence length="2192" mass="251020">MSDVYQISSTERIQLLEKQLATQLAELKTEIEENGVLLGTPNRVYSSVPIPKDVSYFRREREMVLRQGLQVADAKSLGIQADVLQKELESCLRHEYTAESMPLLLHQFFTDRIPQLVQSKYLHLLRWRRFCQHSSTIEHLYPLYQKQVGYIMQEYNDAVQRAQRLAIARENFLTDQRNAASLVTQEDLVIYLQWFVCHLYSLKNIHNYLRVLQYLPLSDRAEVVIEKVSRKAQGHEDDASASPIIRDLPASYGLLSSDPANLLPQHQTETEVLKPRLHDLLAHFKIAYDVADLKNTVNEMELLSLVVRRFQSVFSQQQTMRTFPGYDTGETPSENWGMTVPSKALKKDANWVPFIKIKAKQDPWQQKFLSKLKQQRKVDELLRLQSQLSEVSTAEQVMEALQEHAAVVLEAAPVRSLSAQDSIHVWTRIYRNMDHQQGLPLHESTVMLQEKEMNANSGDVWKHPLSSGKMQKTGYSYQTTLQLLGLDEEKHDDTKNPVMLHGAYLSFLYLRHLRIRELQRLCLGILNYFRSVERSLTISICGLTLSAGKLVSTPGDQPRWVDAARGGSGTAGGLGSHQYMHSTPADFQVQSAQFMEFSEVDNHDDYYSVDSDSCMHTQDQRGAYIVYDVALCDLKELEEQLLLVATQYMESERSFRSHKRESGDEAVASWAHAMVDRFAVLLDLWYWEATLLKDKQQLLDSYYEAYQHAVDPEERFGLAQVMTKIMYRRPRFDFGRRYFVSSYQDECFCLQLHQQLVKDVLNKQIDTQREYVQKIWRGGQKGGVAEFGLPLNVISKQLVSINNSRPALKNIYLLEFHTSLGFVSLIPRALEHVFQEFEKICRPQTASQAASLEKEVLQLVLDEWLNMKLPQTAYSTQLHRDLFADVLIEDPLLMKELAFSMVESAALEGELWGREKQALVLDTFSRLLEIITLRHRFVEAALESALLARFYKVFAAEMGYDEFHLYLRPVQFEFASGKMPEEHLPPTFITALLEDNSSVDRYAPSSFPLSIHEIDENHIGKFSFYSREGMLQLVSRAGVSNLQVALACQVTQRNALLVAVQQASYCSTTQLPAPTTDAKERRHSIRRQSSSLRDKSSKSGKEMESQTSYPAGHPSQRHWNKRPPEAFVSIQLEKVGPRDVMLNTFIQRRDAASSKMVNADEIEKSKRELITEYCHRVNSRMSQYSLRGQIIACCTGLRALLEDFPTIRDTYFMLGQPNERKGDRDTSEGQQADPRTFQKRPRSVLSADGRCFLNLWFVPHSSELLIMFKTLPEKAMFRALYHTLQILAALHDIVAFLCGFAQLGNSSSNLQFRKAKTLTADWGGTEGIGTELVEIQRLIDSLTNPQEPKRVAELLLLRREVLLLQFSVAVRHSIREAFLSAGNITAYQRTTDNAGHGLLPLSNAVARSAVASQLPLPQPLEPRSHKAFMLFPWRTFLADGGLFPFTISSLHDIDHDMQLCLCDLSDQERSMAHGELVGVQLLMEEVLQGGHELISFHLEDRDGQDTSSSKGKQPTVDEGAEVSTERPQPERKPSTDPVTAYALLQSFLIIWIQLEVFKEAWGRIKLHTEDINTLPLYKQFVELYRVEILGPAMKTVARHMGQEIDPDRLGTADHFELLPQGASEVEIRRCQLQKILESLEGHMIHEVQKKLAKEMTLVISERAKEGRGLPTELWKAQCMKESFSVPRPQILEKFVQRLMEESQHRDNELAFNRDHLQRCLTSLGCDIMARERSNFETYSMFYENVLQQEHRLLYQKEQEIQAAGGGQKEGSSAHHISQVADLSHGMIMEITALRTRLSESEEEQLTLKESVRKDARAEYEALVRMLFATCVDLKYRLDQYHLNMHRQVYELISDVRKEGLDSIAGMKKASASTKEDHAEKDRLAKEELQAVQKENVHLEELLCKMKALGRWKETIKEGQLRAQLRNTEEEAIRSKKASLKVKMLAERETFLLQEQLKVVRATLAKSQAESRRIQKQLEQQKQLLKKVEHRVAEDNRSRQQLDSVKTSSMEKLLEDLSAKDQQLQYLTEEMEKSSKISQQQQAKIHKEIHQMKAQLTQERSLKLDAFQRVDELQAQVYDFEVASERNSSAGLRKKSASLMLHSPNTARNPSAGTGLWPQFAEQSEGGKSRSHHQYSLTPEPQGIKAGGDRRLERPKTVPSRCRNRTGTSYLTQPEDARHAILTQMQALRTEQQ</sequence>
<feature type="compositionally biased region" description="Basic and acidic residues" evidence="2">
    <location>
        <begin position="2146"/>
        <end position="2155"/>
    </location>
</feature>
<dbReference type="RefSeq" id="XP_033794394.1">
    <property type="nucleotide sequence ID" value="XM_033938503.1"/>
</dbReference>
<evidence type="ECO:0000313" key="4">
    <source>
        <dbReference type="Proteomes" id="UP000515159"/>
    </source>
</evidence>
<dbReference type="OrthoDB" id="76966at2759"/>
<dbReference type="Proteomes" id="UP000515159">
    <property type="component" value="Chromosome 3"/>
</dbReference>